<reference evidence="4" key="1">
    <citation type="journal article" date="2016" name="Genome Biol. Evol.">
        <title>Comparative 'omics' of the Fusarium fujikuroi species complex highlights differences in genetic potential and metabolite synthesis.</title>
        <authorList>
            <person name="Niehaus E.-M."/>
            <person name="Muensterkoetter M."/>
            <person name="Proctor R.H."/>
            <person name="Brown D.W."/>
            <person name="Sharon A."/>
            <person name="Idan Y."/>
            <person name="Oren-Young L."/>
            <person name="Sieber C.M."/>
            <person name="Novak O."/>
            <person name="Pencik A."/>
            <person name="Tarkowska D."/>
            <person name="Hromadova K."/>
            <person name="Freeman S."/>
            <person name="Maymon M."/>
            <person name="Elazar M."/>
            <person name="Youssef S.A."/>
            <person name="El-Shabrawy E.S.M."/>
            <person name="Shalaby A.B.A."/>
            <person name="Houterman P."/>
            <person name="Brock N.L."/>
            <person name="Burkhardt I."/>
            <person name="Tsavkelova E.A."/>
            <person name="Dickschat J.S."/>
            <person name="Galuszka P."/>
            <person name="Gueldener U."/>
            <person name="Tudzynski B."/>
        </authorList>
    </citation>
    <scope>NUCLEOTIDE SEQUENCE [LARGE SCALE GENOMIC DNA]</scope>
    <source>
        <strain evidence="4">MRC7560</strain>
    </source>
</reference>
<evidence type="ECO:0000313" key="3">
    <source>
        <dbReference type="EMBL" id="CVK85636.1"/>
    </source>
</evidence>
<dbReference type="VEuPathDB" id="FungiDB:FMAN_06775"/>
<evidence type="ECO:0000313" key="4">
    <source>
        <dbReference type="Proteomes" id="UP000184255"/>
    </source>
</evidence>
<evidence type="ECO:0000256" key="1">
    <source>
        <dbReference type="SAM" id="MobiDB-lite"/>
    </source>
</evidence>
<gene>
    <name evidence="3" type="ORF">FMAN_06775</name>
</gene>
<dbReference type="Proteomes" id="UP000184255">
    <property type="component" value="Unassembled WGS sequence"/>
</dbReference>
<dbReference type="InterPro" id="IPR025676">
    <property type="entry name" value="Clr5_dom"/>
</dbReference>
<organism evidence="3 4">
    <name type="scientific">Fusarium mangiferae</name>
    <name type="common">Mango malformation disease fungus</name>
    <dbReference type="NCBI Taxonomy" id="192010"/>
    <lineage>
        <taxon>Eukaryota</taxon>
        <taxon>Fungi</taxon>
        <taxon>Dikarya</taxon>
        <taxon>Ascomycota</taxon>
        <taxon>Pezizomycotina</taxon>
        <taxon>Sordariomycetes</taxon>
        <taxon>Hypocreomycetidae</taxon>
        <taxon>Hypocreales</taxon>
        <taxon>Nectriaceae</taxon>
        <taxon>Fusarium</taxon>
        <taxon>Fusarium fujikuroi species complex</taxon>
    </lineage>
</organism>
<feature type="domain" description="Clr5" evidence="2">
    <location>
        <begin position="22"/>
        <end position="93"/>
    </location>
</feature>
<evidence type="ECO:0000259" key="2">
    <source>
        <dbReference type="Pfam" id="PF14420"/>
    </source>
</evidence>
<protein>
    <recommendedName>
        <fullName evidence="2">Clr5 domain-containing protein</fullName>
    </recommendedName>
</protein>
<name>A0A1L7SQZ8_FUSMA</name>
<dbReference type="EMBL" id="FCQH01000002">
    <property type="protein sequence ID" value="CVK85636.1"/>
    <property type="molecule type" value="Genomic_DNA"/>
</dbReference>
<dbReference type="RefSeq" id="XP_041677468.1">
    <property type="nucleotide sequence ID" value="XM_041826402.1"/>
</dbReference>
<accession>A0A1L7SQZ8</accession>
<dbReference type="Pfam" id="PF14420">
    <property type="entry name" value="Clr5"/>
    <property type="match status" value="1"/>
</dbReference>
<feature type="region of interest" description="Disordered" evidence="1">
    <location>
        <begin position="254"/>
        <end position="281"/>
    </location>
</feature>
<sequence length="611" mass="69525">MDSSNLKWVYGSTDRAKGMSNETVDEYKTIIQQLYLDRNMTREGVLDRLKSFHGFSLSSVKLNMVPVKNYLTDQTYCRANQFSKATKRWGFYKQSRQVRARIQPSGSIIEDEELSSTLNLLKELFDHESDVLDSIDETEACFHTGSEYVKDPQTLEDVQKQLSYSEVPPSINHSVDFQRDALPCNTDKSLPERSKGQLQQLGTARKLEIGPDAISSKLFARTSSESYIDNKSRVDYLTCCYLLQEAVDCLETSGKTGGKREDQIPRSNTDKPLTKFRRDKDKLSKSEASSLDMWSVLCLEEPNQLGILDDLLNRPDMNDLQLTNAVKACLRMCEGWIELVVKGLPRGALQFDSLLLHQNARKAVQNMYRPVHEQGPFDLWQEAGYLFAFVWSNEQIEAANSSSWLKGAEISGLSRTYFLAIVCRMIVYRTVCRFPDFRTIQSKGNNTGRPICRLYLHAIGKMKKTSQLRDEKRLFIICLYNHHAGSEMDPKQSNILESVQSYQRKADDFVFNEERDTLAQEILQATTLHEDVGITNFSNMASSRSSRTASHSSSYSYTRQQHFTLLSSNPTMTRSLASGSSRGSSLNSFKGFQAASRAIEKCLKEDHSRYI</sequence>
<proteinExistence type="predicted"/>
<dbReference type="AlphaFoldDB" id="A0A1L7SQZ8"/>
<feature type="compositionally biased region" description="Basic and acidic residues" evidence="1">
    <location>
        <begin position="258"/>
        <end position="281"/>
    </location>
</feature>
<dbReference type="GeneID" id="65086039"/>
<keyword evidence="4" id="KW-1185">Reference proteome</keyword>
<comment type="caution">
    <text evidence="3">The sequence shown here is derived from an EMBL/GenBank/DDBJ whole genome shotgun (WGS) entry which is preliminary data.</text>
</comment>